<dbReference type="AlphaFoldDB" id="A0A8F9TT43"/>
<evidence type="ECO:0000313" key="2">
    <source>
        <dbReference type="EMBL" id="QYM78734.1"/>
    </source>
</evidence>
<dbReference type="Pfam" id="PF01263">
    <property type="entry name" value="Aldose_epim"/>
    <property type="match status" value="1"/>
</dbReference>
<keyword evidence="3" id="KW-1185">Reference proteome</keyword>
<dbReference type="Proteomes" id="UP000825051">
    <property type="component" value="Chromosome"/>
</dbReference>
<feature type="compositionally biased region" description="Low complexity" evidence="1">
    <location>
        <begin position="1"/>
        <end position="10"/>
    </location>
</feature>
<feature type="region of interest" description="Disordered" evidence="1">
    <location>
        <begin position="1"/>
        <end position="21"/>
    </location>
</feature>
<dbReference type="GO" id="GO:0005975">
    <property type="term" value="P:carbohydrate metabolic process"/>
    <property type="evidence" value="ECO:0007669"/>
    <property type="project" value="InterPro"/>
</dbReference>
<proteinExistence type="predicted"/>
<dbReference type="GO" id="GO:0016853">
    <property type="term" value="F:isomerase activity"/>
    <property type="evidence" value="ECO:0007669"/>
    <property type="project" value="InterPro"/>
</dbReference>
<dbReference type="GO" id="GO:0030246">
    <property type="term" value="F:carbohydrate binding"/>
    <property type="evidence" value="ECO:0007669"/>
    <property type="project" value="InterPro"/>
</dbReference>
<evidence type="ECO:0000256" key="1">
    <source>
        <dbReference type="SAM" id="MobiDB-lite"/>
    </source>
</evidence>
<dbReference type="InterPro" id="IPR014718">
    <property type="entry name" value="GH-type_carb-bd"/>
</dbReference>
<dbReference type="Gene3D" id="2.70.98.10">
    <property type="match status" value="1"/>
</dbReference>
<protein>
    <recommendedName>
        <fullName evidence="4">Galactose mutarotase-like enzyme</fullName>
    </recommendedName>
</protein>
<dbReference type="KEGG" id="ole:K0B96_15740"/>
<dbReference type="SUPFAM" id="SSF74650">
    <property type="entry name" value="Galactose mutarotase-like"/>
    <property type="match status" value="1"/>
</dbReference>
<reference evidence="2" key="1">
    <citation type="submission" date="2021-08" db="EMBL/GenBank/DDBJ databases">
        <title>Genome of a novel bacterium of the phylum Verrucomicrobia, Oleiharenicola sp. KSB-15.</title>
        <authorList>
            <person name="Chung J.-H."/>
            <person name="Ahn J.-H."/>
            <person name="Yoon Y."/>
            <person name="Kim D.-Y."/>
            <person name="An S.-H."/>
            <person name="Park I."/>
            <person name="Yeon J."/>
        </authorList>
    </citation>
    <scope>NUCLEOTIDE SEQUENCE</scope>
    <source>
        <strain evidence="2">KSB-15</strain>
    </source>
</reference>
<accession>A0A8F9TT43</accession>
<organism evidence="2 3">
    <name type="scientific">Horticoccus luteus</name>
    <dbReference type="NCBI Taxonomy" id="2862869"/>
    <lineage>
        <taxon>Bacteria</taxon>
        <taxon>Pseudomonadati</taxon>
        <taxon>Verrucomicrobiota</taxon>
        <taxon>Opitutia</taxon>
        <taxon>Opitutales</taxon>
        <taxon>Opitutaceae</taxon>
        <taxon>Horticoccus</taxon>
    </lineage>
</organism>
<gene>
    <name evidence="2" type="ORF">K0B96_15740</name>
</gene>
<dbReference type="RefSeq" id="WP_220161838.1">
    <property type="nucleotide sequence ID" value="NZ_CP080507.1"/>
</dbReference>
<dbReference type="EMBL" id="CP080507">
    <property type="protein sequence ID" value="QYM78734.1"/>
    <property type="molecule type" value="Genomic_DNA"/>
</dbReference>
<name>A0A8F9TT43_9BACT</name>
<dbReference type="InterPro" id="IPR008183">
    <property type="entry name" value="Aldose_1/G6P_1-epimerase"/>
</dbReference>
<dbReference type="InterPro" id="IPR011013">
    <property type="entry name" value="Gal_mutarotase_sf_dom"/>
</dbReference>
<sequence>MHPSHASSPSEHPHARDRSSALAHHAIDGFPAVTLRNASIATTIVPALGARMISLHATTPGAREWMWAPPDHRGLFACAPDTAFENGPAAGLDECIPTVALCTMDGTAIADHGEVWSRAWDYDPSAETDAITTRIALRSWPLSFQRRVSLDGSSVHFDYTLVNTADRAVPYLWAFHPLFTLGARDEIELVGTSDVRVTGSLGSPLKTGDRGPWPTPHSGVRLDLAALGADGAPGTPAQCKAFLATAHAPRIALVDRARGQRLTLAVDPAQLPAWGYWVSRGGWHGHTHVALEATNAPADALTDLTPGPATHTLASRETRTWRVTLTLDTVSR</sequence>
<evidence type="ECO:0000313" key="3">
    <source>
        <dbReference type="Proteomes" id="UP000825051"/>
    </source>
</evidence>
<evidence type="ECO:0008006" key="4">
    <source>
        <dbReference type="Google" id="ProtNLM"/>
    </source>
</evidence>